<dbReference type="Pfam" id="PF03168">
    <property type="entry name" value="LEA_2"/>
    <property type="match status" value="1"/>
</dbReference>
<evidence type="ECO:0000256" key="5">
    <source>
        <dbReference type="SAM" id="Phobius"/>
    </source>
</evidence>
<feature type="domain" description="Late embryogenesis abundant protein LEA-2 subgroup" evidence="6">
    <location>
        <begin position="140"/>
        <end position="234"/>
    </location>
</feature>
<name>A0AAX6E2A7_IRIPA</name>
<comment type="caution">
    <text evidence="7">The sequence shown here is derived from an EMBL/GenBank/DDBJ whole genome shotgun (WGS) entry which is preliminary data.</text>
</comment>
<organism evidence="7 8">
    <name type="scientific">Iris pallida</name>
    <name type="common">Sweet iris</name>
    <dbReference type="NCBI Taxonomy" id="29817"/>
    <lineage>
        <taxon>Eukaryota</taxon>
        <taxon>Viridiplantae</taxon>
        <taxon>Streptophyta</taxon>
        <taxon>Embryophyta</taxon>
        <taxon>Tracheophyta</taxon>
        <taxon>Spermatophyta</taxon>
        <taxon>Magnoliopsida</taxon>
        <taxon>Liliopsida</taxon>
        <taxon>Asparagales</taxon>
        <taxon>Iridaceae</taxon>
        <taxon>Iridoideae</taxon>
        <taxon>Irideae</taxon>
        <taxon>Iris</taxon>
    </lineage>
</organism>
<dbReference type="GO" id="GO:0098542">
    <property type="term" value="P:defense response to other organism"/>
    <property type="evidence" value="ECO:0007669"/>
    <property type="project" value="InterPro"/>
</dbReference>
<dbReference type="Proteomes" id="UP001140949">
    <property type="component" value="Unassembled WGS sequence"/>
</dbReference>
<dbReference type="EMBL" id="JANAVB010040417">
    <property type="protein sequence ID" value="KAJ6798156.1"/>
    <property type="molecule type" value="Genomic_DNA"/>
</dbReference>
<reference evidence="7" key="2">
    <citation type="submission" date="2023-04" db="EMBL/GenBank/DDBJ databases">
        <authorList>
            <person name="Bruccoleri R.E."/>
            <person name="Oakeley E.J."/>
            <person name="Faust A.-M."/>
            <person name="Dessus-Babus S."/>
            <person name="Altorfer M."/>
            <person name="Burckhardt D."/>
            <person name="Oertli M."/>
            <person name="Naumann U."/>
            <person name="Petersen F."/>
            <person name="Wong J."/>
        </authorList>
    </citation>
    <scope>NUCLEOTIDE SEQUENCE</scope>
    <source>
        <strain evidence="7">GSM-AAB239-AS_SAM_17_03QT</strain>
        <tissue evidence="7">Leaf</tissue>
    </source>
</reference>
<evidence type="ECO:0000259" key="6">
    <source>
        <dbReference type="Pfam" id="PF03168"/>
    </source>
</evidence>
<keyword evidence="4 5" id="KW-0472">Membrane</keyword>
<evidence type="ECO:0000256" key="3">
    <source>
        <dbReference type="ARBA" id="ARBA00022989"/>
    </source>
</evidence>
<dbReference type="InterPro" id="IPR004864">
    <property type="entry name" value="LEA_2"/>
</dbReference>
<dbReference type="AlphaFoldDB" id="A0AAX6E2A7"/>
<protein>
    <submittedName>
        <fullName evidence="7">MAGE-like protein 2</fullName>
    </submittedName>
</protein>
<evidence type="ECO:0000313" key="8">
    <source>
        <dbReference type="Proteomes" id="UP001140949"/>
    </source>
</evidence>
<evidence type="ECO:0000313" key="7">
    <source>
        <dbReference type="EMBL" id="KAJ6798156.1"/>
    </source>
</evidence>
<dbReference type="PANTHER" id="PTHR31234">
    <property type="entry name" value="LATE EMBRYOGENESIS ABUNDANT (LEA) HYDROXYPROLINE-RICH GLYCOPROTEIN FAMILY"/>
    <property type="match status" value="1"/>
</dbReference>
<feature type="transmembrane region" description="Helical" evidence="5">
    <location>
        <begin position="85"/>
        <end position="107"/>
    </location>
</feature>
<gene>
    <name evidence="7" type="ORF">M6B38_213720</name>
</gene>
<keyword evidence="3 5" id="KW-1133">Transmembrane helix</keyword>
<comment type="subcellular location">
    <subcellularLocation>
        <location evidence="1">Membrane</location>
        <topology evidence="1">Single-pass membrane protein</topology>
    </subcellularLocation>
</comment>
<proteinExistence type="predicted"/>
<dbReference type="SUPFAM" id="SSF117070">
    <property type="entry name" value="LEA14-like"/>
    <property type="match status" value="1"/>
</dbReference>
<reference evidence="7" key="1">
    <citation type="journal article" date="2023" name="GigaByte">
        <title>Genome assembly of the bearded iris, Iris pallida Lam.</title>
        <authorList>
            <person name="Bruccoleri R.E."/>
            <person name="Oakeley E.J."/>
            <person name="Faust A.M.E."/>
            <person name="Altorfer M."/>
            <person name="Dessus-Babus S."/>
            <person name="Burckhardt D."/>
            <person name="Oertli M."/>
            <person name="Naumann U."/>
            <person name="Petersen F."/>
            <person name="Wong J."/>
        </authorList>
    </citation>
    <scope>NUCLEOTIDE SEQUENCE</scope>
    <source>
        <strain evidence="7">GSM-AAB239-AS_SAM_17_03QT</strain>
    </source>
</reference>
<evidence type="ECO:0000256" key="2">
    <source>
        <dbReference type="ARBA" id="ARBA00022692"/>
    </source>
</evidence>
<evidence type="ECO:0000256" key="1">
    <source>
        <dbReference type="ARBA" id="ARBA00004167"/>
    </source>
</evidence>
<dbReference type="InterPro" id="IPR044839">
    <property type="entry name" value="NDR1-like"/>
</dbReference>
<evidence type="ECO:0000256" key="4">
    <source>
        <dbReference type="ARBA" id="ARBA00023136"/>
    </source>
</evidence>
<accession>A0AAX6E2A7</accession>
<dbReference type="PANTHER" id="PTHR31234:SF55">
    <property type="entry name" value="LATE EMBRYOGENESIS ABUNDANT (LEA) HYDROXYPROLINE-RICH GLYCOPROTEIN FAMILY"/>
    <property type="match status" value="1"/>
</dbReference>
<keyword evidence="8" id="KW-1185">Reference proteome</keyword>
<dbReference type="GO" id="GO:0005886">
    <property type="term" value="C:plasma membrane"/>
    <property type="evidence" value="ECO:0007669"/>
    <property type="project" value="TreeGrafter"/>
</dbReference>
<sequence length="269" mass="29077">MASSSSTYHDKSSVVTGYPAGPANGIDPTANFVATAAASTAYPYYPNPNPSVFYYSNNPNPNNSYYYQNPNPNPNPNRSLLFRRLLIIFISIFLAFGAVTLIVYIVLRPKLPTFSLSSLNVTNFNLSSSSSLSSSFDLSLSVYNPNSKMTVGYDRVLADVAVDGDPVASTYLAPFIQPKGNSTTISAKMTAANVFVDSYVVDAIRSGSGSGVVRLDVRAVAVVRFWSGAWRTRRHELRVFCGDVEVKFRNGTAGDGAMTGGPWQCWVGI</sequence>
<keyword evidence="2 5" id="KW-0812">Transmembrane</keyword>
<dbReference type="Gene3D" id="2.60.40.1820">
    <property type="match status" value="1"/>
</dbReference>